<dbReference type="GO" id="GO:0004590">
    <property type="term" value="F:orotidine-5'-phosphate decarboxylase activity"/>
    <property type="evidence" value="ECO:0007669"/>
    <property type="project" value="UniProtKB-EC"/>
</dbReference>
<evidence type="ECO:0000256" key="7">
    <source>
        <dbReference type="ARBA" id="ARBA00023239"/>
    </source>
</evidence>
<dbReference type="EMBL" id="FQNC01000043">
    <property type="protein sequence ID" value="SGY45381.1"/>
    <property type="molecule type" value="Genomic_DNA"/>
</dbReference>
<evidence type="ECO:0000256" key="9">
    <source>
        <dbReference type="ARBA" id="ARBA00033428"/>
    </source>
</evidence>
<dbReference type="GO" id="GO:0044205">
    <property type="term" value="P:'de novo' UMP biosynthetic process"/>
    <property type="evidence" value="ECO:0007669"/>
    <property type="project" value="UniProtKB-UniPathway"/>
</dbReference>
<evidence type="ECO:0000256" key="1">
    <source>
        <dbReference type="ARBA" id="ARBA00004861"/>
    </source>
</evidence>
<keyword evidence="7" id="KW-0456">Lyase</keyword>
<dbReference type="GO" id="GO:0004588">
    <property type="term" value="F:orotate phosphoribosyltransferase activity"/>
    <property type="evidence" value="ECO:0007669"/>
    <property type="project" value="TreeGrafter"/>
</dbReference>
<keyword evidence="5" id="KW-0210">Decarboxylase</keyword>
<comment type="pathway">
    <text evidence="1">Pyrimidine metabolism; UMP biosynthesis via de novo pathway; UMP from orotate: step 2/2.</text>
</comment>
<dbReference type="PANTHER" id="PTHR19278:SF9">
    <property type="entry name" value="URIDINE 5'-MONOPHOSPHATE SYNTHASE"/>
    <property type="match status" value="1"/>
</dbReference>
<evidence type="ECO:0000256" key="11">
    <source>
        <dbReference type="PIRSR" id="PIRSR614732-2"/>
    </source>
</evidence>
<evidence type="ECO:0000313" key="14">
    <source>
        <dbReference type="Proteomes" id="UP000249464"/>
    </source>
</evidence>
<keyword evidence="6" id="KW-0665">Pyrimidine biosynthesis</keyword>
<feature type="active site" description="For OMPdecase activity" evidence="10">
    <location>
        <position position="121"/>
    </location>
</feature>
<dbReference type="Pfam" id="PF00215">
    <property type="entry name" value="OMPdecase"/>
    <property type="match status" value="1"/>
</dbReference>
<evidence type="ECO:0000259" key="12">
    <source>
        <dbReference type="SMART" id="SM00934"/>
    </source>
</evidence>
<dbReference type="NCBIfam" id="TIGR01740">
    <property type="entry name" value="pyrF"/>
    <property type="match status" value="1"/>
</dbReference>
<name>A0A2X0M6T2_9BASI</name>
<protein>
    <recommendedName>
        <fullName evidence="4">Orotidine 5'-phosphate decarboxylase</fullName>
        <ecNumber evidence="3">4.1.1.23</ecNumber>
    </recommendedName>
    <alternativeName>
        <fullName evidence="9">OMP decarboxylase</fullName>
    </alternativeName>
    <alternativeName>
        <fullName evidence="8">Uridine 5'-monophosphate synthase</fullName>
    </alternativeName>
</protein>
<dbReference type="SUPFAM" id="SSF51366">
    <property type="entry name" value="Ribulose-phoshate binding barrel"/>
    <property type="match status" value="1"/>
</dbReference>
<feature type="active site" description="For OMPdecase activity" evidence="10">
    <location>
        <position position="123"/>
    </location>
</feature>
<evidence type="ECO:0000256" key="8">
    <source>
        <dbReference type="ARBA" id="ARBA00031744"/>
    </source>
</evidence>
<feature type="binding site" evidence="11">
    <location>
        <position position="68"/>
    </location>
    <ligand>
        <name>substrate</name>
    </ligand>
</feature>
<keyword evidence="14" id="KW-1185">Reference proteome</keyword>
<dbReference type="FunFam" id="3.20.20.70:FF:000114">
    <property type="entry name" value="Decarboxylase,orotidine phosphate"/>
    <property type="match status" value="1"/>
</dbReference>
<feature type="binding site" evidence="11">
    <location>
        <position position="271"/>
    </location>
    <ligand>
        <name>substrate</name>
    </ligand>
</feature>
<evidence type="ECO:0000256" key="2">
    <source>
        <dbReference type="ARBA" id="ARBA00011018"/>
    </source>
</evidence>
<comment type="similarity">
    <text evidence="2">Belongs to the OMP decarboxylase family.</text>
</comment>
<dbReference type="CDD" id="cd04725">
    <property type="entry name" value="OMP_decarboxylase_like"/>
    <property type="match status" value="1"/>
</dbReference>
<feature type="binding site" evidence="11">
    <location>
        <position position="272"/>
    </location>
    <ligand>
        <name>substrate</name>
    </ligand>
</feature>
<feature type="binding site" evidence="11">
    <location>
        <position position="181"/>
    </location>
    <ligand>
        <name>substrate</name>
    </ligand>
</feature>
<dbReference type="SMART" id="SM00934">
    <property type="entry name" value="OMPdecase"/>
    <property type="match status" value="1"/>
</dbReference>
<dbReference type="STRING" id="796604.A0A2X0M6T2"/>
<gene>
    <name evidence="13" type="primary">BQ5605_C001g00278</name>
    <name evidence="13" type="ORF">BQ5605_C001G00278</name>
</gene>
<dbReference type="PANTHER" id="PTHR19278">
    <property type="entry name" value="OROTATE PHOSPHORIBOSYLTRANSFERASE"/>
    <property type="match status" value="1"/>
</dbReference>
<evidence type="ECO:0000256" key="10">
    <source>
        <dbReference type="PIRSR" id="PIRSR614732-1"/>
    </source>
</evidence>
<dbReference type="EC" id="4.1.1.23" evidence="3"/>
<sequence length="340" mass="36976">MAQLLLLSPSLVLRRARPPALCHPTRTMPSSIAQLTYAQRAASHPIKVAQQLLSCIERKKSNLCVSVDVTTKSSLLRIANAAGPYCCCVKTHIDIVSDFDDDLVQQLQALAKKHDFLIWEDRKFADIGNTVKLQYSSGIYKIASWAHLTNAHPIPGDGIVSGLAQVGLPLDRGLLLLAEMSSASNLATGDYTATTVAMARRHTDFVMGFVAMHRVDEDEVSSGAVEVGTGADFIIMTPGVGLESKGDGMGQQYRTPDEVIKQSGCDVIIVGRGIYGGGEGKPDEEIVKSCQVYQQAGWKAYEERTPESRARGGPQIWTFWAQKGSRLTSFLDIFLPPVEL</sequence>
<dbReference type="UniPathway" id="UPA00070">
    <property type="reaction ID" value="UER00120"/>
</dbReference>
<dbReference type="InterPro" id="IPR014732">
    <property type="entry name" value="OMPdecase"/>
</dbReference>
<feature type="active site" description="For OMPdecase activity" evidence="10">
    <location>
        <position position="126"/>
    </location>
</feature>
<accession>A0A2X0M6T2</accession>
<feature type="binding site" evidence="11">
    <location>
        <position position="90"/>
    </location>
    <ligand>
        <name>substrate</name>
    </ligand>
</feature>
<feature type="domain" description="Orotidine 5'-phosphate decarboxylase" evidence="12">
    <location>
        <begin position="62"/>
        <end position="287"/>
    </location>
</feature>
<dbReference type="InterPro" id="IPR011060">
    <property type="entry name" value="RibuloseP-bd_barrel"/>
</dbReference>
<dbReference type="Gene3D" id="3.20.20.70">
    <property type="entry name" value="Aldolase class I"/>
    <property type="match status" value="1"/>
</dbReference>
<proteinExistence type="inferred from homology"/>
<feature type="binding site" evidence="11">
    <location>
        <position position="251"/>
    </location>
    <ligand>
        <name>substrate</name>
    </ligand>
</feature>
<reference evidence="13 14" key="1">
    <citation type="submission" date="2016-11" db="EMBL/GenBank/DDBJ databases">
        <authorList>
            <person name="Jaros S."/>
            <person name="Januszkiewicz K."/>
            <person name="Wedrychowicz H."/>
        </authorList>
    </citation>
    <scope>NUCLEOTIDE SEQUENCE [LARGE SCALE GENOMIC DNA]</scope>
</reference>
<dbReference type="AlphaFoldDB" id="A0A2X0M6T2"/>
<organism evidence="13 14">
    <name type="scientific">Microbotryum silenes-dioicae</name>
    <dbReference type="NCBI Taxonomy" id="796604"/>
    <lineage>
        <taxon>Eukaryota</taxon>
        <taxon>Fungi</taxon>
        <taxon>Dikarya</taxon>
        <taxon>Basidiomycota</taxon>
        <taxon>Pucciniomycotina</taxon>
        <taxon>Microbotryomycetes</taxon>
        <taxon>Microbotryales</taxon>
        <taxon>Microbotryaceae</taxon>
        <taxon>Microbotryum</taxon>
    </lineage>
</organism>
<evidence type="ECO:0000256" key="5">
    <source>
        <dbReference type="ARBA" id="ARBA00022793"/>
    </source>
</evidence>
<dbReference type="InterPro" id="IPR013785">
    <property type="entry name" value="Aldolase_TIM"/>
</dbReference>
<dbReference type="Proteomes" id="UP000249464">
    <property type="component" value="Unassembled WGS sequence"/>
</dbReference>
<evidence type="ECO:0000256" key="4">
    <source>
        <dbReference type="ARBA" id="ARBA00021923"/>
    </source>
</evidence>
<evidence type="ECO:0000313" key="13">
    <source>
        <dbReference type="EMBL" id="SGY45381.1"/>
    </source>
</evidence>
<evidence type="ECO:0000256" key="6">
    <source>
        <dbReference type="ARBA" id="ARBA00022975"/>
    </source>
</evidence>
<dbReference type="InterPro" id="IPR001754">
    <property type="entry name" value="OMPdeCOase_dom"/>
</dbReference>
<evidence type="ECO:0000256" key="3">
    <source>
        <dbReference type="ARBA" id="ARBA00012321"/>
    </source>
</evidence>
<dbReference type="GO" id="GO:0006207">
    <property type="term" value="P:'de novo' pyrimidine nucleobase biosynthetic process"/>
    <property type="evidence" value="ECO:0007669"/>
    <property type="project" value="InterPro"/>
</dbReference>